<name>A0ABN2GVN0_9ACTN</name>
<protein>
    <recommendedName>
        <fullName evidence="2">Low molecular weight protein antigen 6 PH domain-containing protein</fullName>
    </recommendedName>
</protein>
<accession>A0ABN2GVN0</accession>
<keyword evidence="4" id="KW-1185">Reference proteome</keyword>
<keyword evidence="1" id="KW-0472">Membrane</keyword>
<dbReference type="Pfam" id="PF10756">
    <property type="entry name" value="bPH_6"/>
    <property type="match status" value="1"/>
</dbReference>
<keyword evidence="1" id="KW-0812">Transmembrane</keyword>
<organism evidence="3 4">
    <name type="scientific">Fodinicola feengrottensis</name>
    <dbReference type="NCBI Taxonomy" id="435914"/>
    <lineage>
        <taxon>Bacteria</taxon>
        <taxon>Bacillati</taxon>
        <taxon>Actinomycetota</taxon>
        <taxon>Actinomycetes</taxon>
        <taxon>Mycobacteriales</taxon>
        <taxon>Fodinicola</taxon>
    </lineage>
</organism>
<feature type="transmembrane region" description="Helical" evidence="1">
    <location>
        <begin position="23"/>
        <end position="41"/>
    </location>
</feature>
<proteinExistence type="predicted"/>
<dbReference type="InterPro" id="IPR019692">
    <property type="entry name" value="CFP-6_PH"/>
</dbReference>
<gene>
    <name evidence="3" type="ORF">GCM10009765_28570</name>
</gene>
<feature type="transmembrane region" description="Helical" evidence="1">
    <location>
        <begin position="47"/>
        <end position="64"/>
    </location>
</feature>
<comment type="caution">
    <text evidence="3">The sequence shown here is derived from an EMBL/GenBank/DDBJ whole genome shotgun (WGS) entry which is preliminary data.</text>
</comment>
<evidence type="ECO:0000259" key="2">
    <source>
        <dbReference type="Pfam" id="PF10756"/>
    </source>
</evidence>
<reference evidence="3 4" key="1">
    <citation type="journal article" date="2019" name="Int. J. Syst. Evol. Microbiol.">
        <title>The Global Catalogue of Microorganisms (GCM) 10K type strain sequencing project: providing services to taxonomists for standard genome sequencing and annotation.</title>
        <authorList>
            <consortium name="The Broad Institute Genomics Platform"/>
            <consortium name="The Broad Institute Genome Sequencing Center for Infectious Disease"/>
            <person name="Wu L."/>
            <person name="Ma J."/>
        </authorList>
    </citation>
    <scope>NUCLEOTIDE SEQUENCE [LARGE SCALE GENOMIC DNA]</scope>
    <source>
        <strain evidence="3 4">JCM 14718</strain>
    </source>
</reference>
<dbReference type="RefSeq" id="WP_279580154.1">
    <property type="nucleotide sequence ID" value="NZ_BAAANY010000009.1"/>
</dbReference>
<dbReference type="Proteomes" id="UP001500618">
    <property type="component" value="Unassembled WGS sequence"/>
</dbReference>
<evidence type="ECO:0000313" key="4">
    <source>
        <dbReference type="Proteomes" id="UP001500618"/>
    </source>
</evidence>
<keyword evidence="1" id="KW-1133">Transmembrane helix</keyword>
<feature type="domain" description="Low molecular weight protein antigen 6 PH" evidence="2">
    <location>
        <begin position="71"/>
        <end position="146"/>
    </location>
</feature>
<evidence type="ECO:0000313" key="3">
    <source>
        <dbReference type="EMBL" id="GAA1677561.1"/>
    </source>
</evidence>
<evidence type="ECO:0000256" key="1">
    <source>
        <dbReference type="SAM" id="Phobius"/>
    </source>
</evidence>
<dbReference type="EMBL" id="BAAANY010000009">
    <property type="protein sequence ID" value="GAA1677561.1"/>
    <property type="molecule type" value="Genomic_DNA"/>
</dbReference>
<sequence>MDEDGVDNVPEGLTTRWRVPVRFTVLKAALTVVFVAAGVLLTGGDRAALALVVIGTVALAAFTLRDLLAPVRLSASPEGVRVVTGFCGHRELPWSAVERVRVDVRKRLGLRTELLEIDTGETLHLFSASELGADCTAVAERLSSLRTGR</sequence>